<sequence>MKNRSKRYSLEFKQSLVALYDDEKRSMSSISKEYGVTVSSISKWINDEKLVSVDDGKPITRKDFLKLKKEYEDLKEENEILKAAAMILGKK</sequence>
<protein>
    <recommendedName>
        <fullName evidence="4">Transposase</fullName>
    </recommendedName>
</protein>
<dbReference type="RefSeq" id="WP_014081512.1">
    <property type="nucleotide sequence ID" value="NC_015978.1"/>
</dbReference>
<organism evidence="2 3">
    <name type="scientific">Fructilactobacillus sanfranciscensis (strain TMW 1.1304)</name>
    <name type="common">Lactobacillus sanfranciscensis</name>
    <dbReference type="NCBI Taxonomy" id="714313"/>
    <lineage>
        <taxon>Bacteria</taxon>
        <taxon>Bacillati</taxon>
        <taxon>Bacillota</taxon>
        <taxon>Bacilli</taxon>
        <taxon>Lactobacillales</taxon>
        <taxon>Lactobacillaceae</taxon>
        <taxon>Fructilactobacillus</taxon>
    </lineage>
</organism>
<reference evidence="2 3" key="1">
    <citation type="journal article" date="2011" name="Microb. Cell Fact.">
        <title>Genomic analysis reveals Lactobacillus sanfranciscensis as stable element in traditional sourdoughs.</title>
        <authorList>
            <person name="Vogel R.F."/>
            <person name="Pavlovic M."/>
            <person name="Ehrmann M.A."/>
            <person name="Wiezer A."/>
            <person name="Liesegang H."/>
            <person name="Offschanka S."/>
            <person name="Voget S."/>
            <person name="Angelov A."/>
            <person name="Bocker G."/>
            <person name="Liebl W."/>
        </authorList>
    </citation>
    <scope>NUCLEOTIDE SEQUENCE [LARGE SCALE GENOMIC DNA]</scope>
    <source>
        <strain evidence="2 3">TMW 1.1304</strain>
    </source>
</reference>
<evidence type="ECO:0008006" key="4">
    <source>
        <dbReference type="Google" id="ProtNLM"/>
    </source>
</evidence>
<dbReference type="STRING" id="714313.LSA_01790"/>
<gene>
    <name evidence="2" type="ordered locus">LSA_01790</name>
</gene>
<dbReference type="KEGG" id="lsn:LSA_01790"/>
<dbReference type="EMBL" id="CP002461">
    <property type="protein sequence ID" value="AEN98649.1"/>
    <property type="molecule type" value="Genomic_DNA"/>
</dbReference>
<dbReference type="Gene3D" id="1.10.10.60">
    <property type="entry name" value="Homeodomain-like"/>
    <property type="match status" value="1"/>
</dbReference>
<dbReference type="InterPro" id="IPR009057">
    <property type="entry name" value="Homeodomain-like_sf"/>
</dbReference>
<dbReference type="GO" id="GO:0003677">
    <property type="term" value="F:DNA binding"/>
    <property type="evidence" value="ECO:0007669"/>
    <property type="project" value="InterPro"/>
</dbReference>
<dbReference type="GO" id="GO:0004803">
    <property type="term" value="F:transposase activity"/>
    <property type="evidence" value="ECO:0007669"/>
    <property type="project" value="InterPro"/>
</dbReference>
<dbReference type="HOGENOM" id="CLU_027402_33_1_9"/>
<feature type="coiled-coil region" evidence="1">
    <location>
        <begin position="64"/>
        <end position="91"/>
    </location>
</feature>
<accession>G2KUY1</accession>
<dbReference type="GO" id="GO:0006313">
    <property type="term" value="P:DNA transposition"/>
    <property type="evidence" value="ECO:0007669"/>
    <property type="project" value="InterPro"/>
</dbReference>
<proteinExistence type="predicted"/>
<dbReference type="Proteomes" id="UP000001285">
    <property type="component" value="Chromosome"/>
</dbReference>
<dbReference type="SUPFAM" id="SSF46689">
    <property type="entry name" value="Homeodomain-like"/>
    <property type="match status" value="1"/>
</dbReference>
<keyword evidence="1" id="KW-0175">Coiled coil</keyword>
<name>G2KUY1_FRUST</name>
<dbReference type="eggNOG" id="COG2963">
    <property type="taxonomic scope" value="Bacteria"/>
</dbReference>
<dbReference type="OrthoDB" id="4379323at2"/>
<dbReference type="AlphaFoldDB" id="G2KUY1"/>
<dbReference type="InterPro" id="IPR002514">
    <property type="entry name" value="Transposase_8"/>
</dbReference>
<evidence type="ECO:0000313" key="3">
    <source>
        <dbReference type="Proteomes" id="UP000001285"/>
    </source>
</evidence>
<evidence type="ECO:0000313" key="2">
    <source>
        <dbReference type="EMBL" id="AEN98649.1"/>
    </source>
</evidence>
<evidence type="ECO:0000256" key="1">
    <source>
        <dbReference type="SAM" id="Coils"/>
    </source>
</evidence>
<dbReference type="Pfam" id="PF01527">
    <property type="entry name" value="HTH_Tnp_1"/>
    <property type="match status" value="1"/>
</dbReference>
<keyword evidence="3" id="KW-1185">Reference proteome</keyword>